<keyword evidence="2" id="KW-0812">Transmembrane</keyword>
<dbReference type="SUPFAM" id="SSF51395">
    <property type="entry name" value="FMN-linked oxidoreductases"/>
    <property type="match status" value="1"/>
</dbReference>
<keyword evidence="2" id="KW-0472">Membrane</keyword>
<proteinExistence type="inferred from homology"/>
<keyword evidence="2" id="KW-1133">Transmembrane helix</keyword>
<dbReference type="InterPro" id="IPR024188">
    <property type="entry name" value="GltB"/>
</dbReference>
<dbReference type="AlphaFoldDB" id="A0A6J7CWX6"/>
<dbReference type="Gene3D" id="3.20.20.70">
    <property type="entry name" value="Aldolase class I"/>
    <property type="match status" value="1"/>
</dbReference>
<dbReference type="PIRSF" id="PIRSF006429">
    <property type="entry name" value="GOGAT_lg_2"/>
    <property type="match status" value="1"/>
</dbReference>
<reference evidence="4" key="1">
    <citation type="submission" date="2020-05" db="EMBL/GenBank/DDBJ databases">
        <authorList>
            <person name="Chiriac C."/>
            <person name="Salcher M."/>
            <person name="Ghai R."/>
            <person name="Kavagutti S V."/>
        </authorList>
    </citation>
    <scope>NUCLEOTIDE SEQUENCE</scope>
</reference>
<organism evidence="4">
    <name type="scientific">freshwater metagenome</name>
    <dbReference type="NCBI Taxonomy" id="449393"/>
    <lineage>
        <taxon>unclassified sequences</taxon>
        <taxon>metagenomes</taxon>
        <taxon>ecological metagenomes</taxon>
    </lineage>
</organism>
<dbReference type="InterPro" id="IPR013785">
    <property type="entry name" value="Aldolase_TIM"/>
</dbReference>
<name>A0A6J7CWX6_9ZZZZ</name>
<dbReference type="CDD" id="cd02808">
    <property type="entry name" value="GltS_FMN"/>
    <property type="match status" value="1"/>
</dbReference>
<dbReference type="EMBL" id="CAFBLU010000002">
    <property type="protein sequence ID" value="CAB4861325.1"/>
    <property type="molecule type" value="Genomic_DNA"/>
</dbReference>
<evidence type="ECO:0000256" key="2">
    <source>
        <dbReference type="SAM" id="Phobius"/>
    </source>
</evidence>
<gene>
    <name evidence="4" type="ORF">UFOPK3444_00191</name>
</gene>
<dbReference type="InterPro" id="IPR002932">
    <property type="entry name" value="Glu_synthdom"/>
</dbReference>
<evidence type="ECO:0000313" key="4">
    <source>
        <dbReference type="EMBL" id="CAB4861325.1"/>
    </source>
</evidence>
<feature type="domain" description="Glutamate synthase" evidence="3">
    <location>
        <begin position="148"/>
        <end position="462"/>
    </location>
</feature>
<accession>A0A6J7CWX6</accession>
<evidence type="ECO:0000259" key="3">
    <source>
        <dbReference type="Pfam" id="PF01645"/>
    </source>
</evidence>
<comment type="similarity">
    <text evidence="1">Belongs to the glutamate synthase family.</text>
</comment>
<dbReference type="Pfam" id="PF01645">
    <property type="entry name" value="Glu_synthase"/>
    <property type="match status" value="1"/>
</dbReference>
<sequence>MGPAGSVVDVSNGWLVLLGIAALLLVLVIWDITQKKHSILRTWPILGHFRFILELVGPELRQYIVTSNDSERPFSRDQRRWIYSTSKGQDNRFGFGTDMDLELTPNHVIVRPAAFPPQGPVPIPGSPVPVAKILGAHRGRTHAFRPASIVNISGMSFGALSGPAVESLNRGATIGGAFQSTGEGGLSPYHQCGGDLIFQVGTGYFGCRDEKGNFDLARLVAICQQNPVRAIEVKLSQGAKAGLGGMLPAVKVSSEIAAIRGVPAGVDCVSPPYHRAFSDEDSLLDFVERIADATGLPVGIKSAVGDEGFWARLAKLMASEDRGVDFVVIDGGEGGTGAAPLAFTDNVGLPLTLALATVVRIFGEHGINQQVVIAASGRLGLPERGIQAFAIGCDWINVGREVMLSAGCIQSQRCHTDRCPTGVATQNKWLARGIDPASKSERVGRYLFGIREEILALARTAGAVHPAALRPDDVDVLNGREGSRSVAAEFGIAPGWASPSESDLALLMRDWRAAAVPA</sequence>
<dbReference type="PANTHER" id="PTHR43819">
    <property type="entry name" value="ARCHAEAL-TYPE GLUTAMATE SYNTHASE [NADPH]"/>
    <property type="match status" value="1"/>
</dbReference>
<feature type="transmembrane region" description="Helical" evidence="2">
    <location>
        <begin position="12"/>
        <end position="32"/>
    </location>
</feature>
<dbReference type="GO" id="GO:0006537">
    <property type="term" value="P:glutamate biosynthetic process"/>
    <property type="evidence" value="ECO:0007669"/>
    <property type="project" value="InterPro"/>
</dbReference>
<evidence type="ECO:0000256" key="1">
    <source>
        <dbReference type="ARBA" id="ARBA00009716"/>
    </source>
</evidence>
<dbReference type="PANTHER" id="PTHR43819:SF1">
    <property type="entry name" value="ARCHAEAL-TYPE GLUTAMATE SYNTHASE [NADPH]"/>
    <property type="match status" value="1"/>
</dbReference>
<protein>
    <submittedName>
        <fullName evidence="4">Unannotated protein</fullName>
    </submittedName>
</protein>
<dbReference type="GO" id="GO:0015930">
    <property type="term" value="F:glutamate synthase activity"/>
    <property type="evidence" value="ECO:0007669"/>
    <property type="project" value="InterPro"/>
</dbReference>